<evidence type="ECO:0000256" key="4">
    <source>
        <dbReference type="ARBA" id="ARBA00023163"/>
    </source>
</evidence>
<protein>
    <submittedName>
        <fullName evidence="6">MerR family transcriptional regulator</fullName>
    </submittedName>
</protein>
<dbReference type="PROSITE" id="PS50937">
    <property type="entry name" value="HTH_MERR_2"/>
    <property type="match status" value="1"/>
</dbReference>
<keyword evidence="1" id="KW-0678">Repressor</keyword>
<keyword evidence="4" id="KW-0804">Transcription</keyword>
<keyword evidence="7" id="KW-1185">Reference proteome</keyword>
<sequence>MCIIEADKLIERGEDVSDLDRRSMPLFSIGIVKSLTDLTARQIRYYEQHQLIHPSRTEGNQRLFSFNDVDRLLEIKELIEKGINLAGIKQVLLMKDMPTTVETEKEETPELSEKELRKILQKELMDAGRLGKTSLRQGELSRFFH</sequence>
<dbReference type="RefSeq" id="WP_153401964.1">
    <property type="nucleotide sequence ID" value="NZ_ML762425.1"/>
</dbReference>
<dbReference type="PANTHER" id="PTHR30204:SF65">
    <property type="entry name" value="HTH-TYPE TRANSCRIPTIONAL REGULATOR TNRA"/>
    <property type="match status" value="1"/>
</dbReference>
<evidence type="ECO:0000259" key="5">
    <source>
        <dbReference type="PROSITE" id="PS50937"/>
    </source>
</evidence>
<dbReference type="SMART" id="SM00422">
    <property type="entry name" value="HTH_MERR"/>
    <property type="match status" value="1"/>
</dbReference>
<dbReference type="OrthoDB" id="9806513at2"/>
<evidence type="ECO:0000313" key="7">
    <source>
        <dbReference type="Proteomes" id="UP000480246"/>
    </source>
</evidence>
<organism evidence="6 7">
    <name type="scientific">Gracilibacillus oryzae</name>
    <dbReference type="NCBI Taxonomy" id="1672701"/>
    <lineage>
        <taxon>Bacteria</taxon>
        <taxon>Bacillati</taxon>
        <taxon>Bacillota</taxon>
        <taxon>Bacilli</taxon>
        <taxon>Bacillales</taxon>
        <taxon>Bacillaceae</taxon>
        <taxon>Gracilibacillus</taxon>
    </lineage>
</organism>
<dbReference type="Pfam" id="PF13411">
    <property type="entry name" value="MerR_1"/>
    <property type="match status" value="1"/>
</dbReference>
<feature type="domain" description="HTH merR-type" evidence="5">
    <location>
        <begin position="26"/>
        <end position="94"/>
    </location>
</feature>
<dbReference type="Gene3D" id="1.10.1660.10">
    <property type="match status" value="1"/>
</dbReference>
<keyword evidence="3" id="KW-0238">DNA-binding</keyword>
<gene>
    <name evidence="6" type="ORF">F9U64_04140</name>
</gene>
<dbReference type="InterPro" id="IPR000551">
    <property type="entry name" value="MerR-type_HTH_dom"/>
</dbReference>
<dbReference type="PANTHER" id="PTHR30204">
    <property type="entry name" value="REDOX-CYCLING DRUG-SENSING TRANSCRIPTIONAL ACTIVATOR SOXR"/>
    <property type="match status" value="1"/>
</dbReference>
<name>A0A7C8GWH4_9BACI</name>
<reference evidence="6 7" key="1">
    <citation type="submission" date="2019-10" db="EMBL/GenBank/DDBJ databases">
        <title>Gracilibacillus sp. nov. isolated from rice seeds.</title>
        <authorList>
            <person name="He S."/>
        </authorList>
    </citation>
    <scope>NUCLEOTIDE SEQUENCE [LARGE SCALE GENOMIC DNA]</scope>
    <source>
        <strain evidence="6 7">TD8</strain>
    </source>
</reference>
<dbReference type="GO" id="GO:0003677">
    <property type="term" value="F:DNA binding"/>
    <property type="evidence" value="ECO:0007669"/>
    <property type="project" value="UniProtKB-KW"/>
</dbReference>
<accession>A0A7C8GWH4</accession>
<dbReference type="Proteomes" id="UP000480246">
    <property type="component" value="Unassembled WGS sequence"/>
</dbReference>
<dbReference type="SUPFAM" id="SSF46955">
    <property type="entry name" value="Putative DNA-binding domain"/>
    <property type="match status" value="1"/>
</dbReference>
<dbReference type="EMBL" id="WEID01000015">
    <property type="protein sequence ID" value="KAB8138865.1"/>
    <property type="molecule type" value="Genomic_DNA"/>
</dbReference>
<keyword evidence="2" id="KW-0805">Transcription regulation</keyword>
<dbReference type="AlphaFoldDB" id="A0A7C8GWH4"/>
<evidence type="ECO:0000256" key="2">
    <source>
        <dbReference type="ARBA" id="ARBA00023015"/>
    </source>
</evidence>
<proteinExistence type="predicted"/>
<evidence type="ECO:0000256" key="1">
    <source>
        <dbReference type="ARBA" id="ARBA00022491"/>
    </source>
</evidence>
<dbReference type="InterPro" id="IPR047057">
    <property type="entry name" value="MerR_fam"/>
</dbReference>
<comment type="caution">
    <text evidence="6">The sequence shown here is derived from an EMBL/GenBank/DDBJ whole genome shotgun (WGS) entry which is preliminary data.</text>
</comment>
<dbReference type="GO" id="GO:0003700">
    <property type="term" value="F:DNA-binding transcription factor activity"/>
    <property type="evidence" value="ECO:0007669"/>
    <property type="project" value="InterPro"/>
</dbReference>
<evidence type="ECO:0000313" key="6">
    <source>
        <dbReference type="EMBL" id="KAB8138865.1"/>
    </source>
</evidence>
<dbReference type="CDD" id="cd01105">
    <property type="entry name" value="HTH_GlnR-like"/>
    <property type="match status" value="1"/>
</dbReference>
<dbReference type="InterPro" id="IPR009061">
    <property type="entry name" value="DNA-bd_dom_put_sf"/>
</dbReference>
<evidence type="ECO:0000256" key="3">
    <source>
        <dbReference type="ARBA" id="ARBA00023125"/>
    </source>
</evidence>